<proteinExistence type="predicted"/>
<accession>A0A439DSB2</accession>
<keyword evidence="2" id="KW-1185">Reference proteome</keyword>
<protein>
    <recommendedName>
        <fullName evidence="3">DUF2505 domain-containing protein</fullName>
    </recommendedName>
</protein>
<evidence type="ECO:0008006" key="3">
    <source>
        <dbReference type="Google" id="ProtNLM"/>
    </source>
</evidence>
<dbReference type="RefSeq" id="WP_128109323.1">
    <property type="nucleotide sequence ID" value="NZ_ATDN01000021.1"/>
</dbReference>
<gene>
    <name evidence="1" type="ORF">MELE44368_22550</name>
</gene>
<evidence type="ECO:0000313" key="1">
    <source>
        <dbReference type="EMBL" id="RWA19118.1"/>
    </source>
</evidence>
<dbReference type="InterPro" id="IPR019639">
    <property type="entry name" value="DUF2505"/>
</dbReference>
<name>A0A439DSB2_9MYCO</name>
<dbReference type="AlphaFoldDB" id="A0A439DSB2"/>
<comment type="caution">
    <text evidence="1">The sequence shown here is derived from an EMBL/GenBank/DDBJ whole genome shotgun (WGS) entry which is preliminary data.</text>
</comment>
<reference evidence="1 2" key="1">
    <citation type="submission" date="2013-06" db="EMBL/GenBank/DDBJ databases">
        <title>The draft sequence of the Mycobacterium elephantis genome.</title>
        <authorList>
            <person name="Pettersson F.B."/>
            <person name="Das S."/>
            <person name="Dasgupta S."/>
            <person name="Bhattacharya A."/>
            <person name="Kirsebom L.A."/>
        </authorList>
    </citation>
    <scope>NUCLEOTIDE SEQUENCE [LARGE SCALE GENOMIC DNA]</scope>
    <source>
        <strain evidence="1 2">DSM 44368</strain>
    </source>
</reference>
<organism evidence="1 2">
    <name type="scientific">Mycolicibacterium elephantis DSM 44368</name>
    <dbReference type="NCBI Taxonomy" id="1335622"/>
    <lineage>
        <taxon>Bacteria</taxon>
        <taxon>Bacillati</taxon>
        <taxon>Actinomycetota</taxon>
        <taxon>Actinomycetes</taxon>
        <taxon>Mycobacteriales</taxon>
        <taxon>Mycobacteriaceae</taxon>
        <taxon>Mycolicibacterium</taxon>
    </lineage>
</organism>
<dbReference type="Pfam" id="PF10698">
    <property type="entry name" value="DUF2505"/>
    <property type="match status" value="1"/>
</dbReference>
<dbReference type="EMBL" id="ATDN01000021">
    <property type="protein sequence ID" value="RWA19118.1"/>
    <property type="molecule type" value="Genomic_DNA"/>
</dbReference>
<evidence type="ECO:0000313" key="2">
    <source>
        <dbReference type="Proteomes" id="UP000287177"/>
    </source>
</evidence>
<dbReference type="Proteomes" id="UP000287177">
    <property type="component" value="Unassembled WGS sequence"/>
</dbReference>
<sequence>MSHSFDIVTESPVSVEQIHAAFGREDYWQARLADGAGSALESLLVDEDGVVDVRITQHLGRQVLPAAVARVLPGDLKLQYRETWRTVGDGRVSGVAEASASGGLGSSRAENLLAPAGTASQLRSAVRVDVKIPFAGGQLEKVIGSSLANSIPEVLRFTTSWISAHA</sequence>